<evidence type="ECO:0000259" key="1">
    <source>
        <dbReference type="Pfam" id="PF09331"/>
    </source>
</evidence>
<name>A0AAD9X7H8_9ROSI</name>
<reference evidence="2" key="1">
    <citation type="journal article" date="2023" name="Plant J.">
        <title>Genome sequences and population genomics provide insights into the demographic history, inbreeding, and mutation load of two 'living fossil' tree species of Dipteronia.</title>
        <authorList>
            <person name="Feng Y."/>
            <person name="Comes H.P."/>
            <person name="Chen J."/>
            <person name="Zhu S."/>
            <person name="Lu R."/>
            <person name="Zhang X."/>
            <person name="Li P."/>
            <person name="Qiu J."/>
            <person name="Olsen K.M."/>
            <person name="Qiu Y."/>
        </authorList>
    </citation>
    <scope>NUCLEOTIDE SEQUENCE</scope>
    <source>
        <strain evidence="2">KIB01</strain>
    </source>
</reference>
<organism evidence="2 3">
    <name type="scientific">Dipteronia dyeriana</name>
    <dbReference type="NCBI Taxonomy" id="168575"/>
    <lineage>
        <taxon>Eukaryota</taxon>
        <taxon>Viridiplantae</taxon>
        <taxon>Streptophyta</taxon>
        <taxon>Embryophyta</taxon>
        <taxon>Tracheophyta</taxon>
        <taxon>Spermatophyta</taxon>
        <taxon>Magnoliopsida</taxon>
        <taxon>eudicotyledons</taxon>
        <taxon>Gunneridae</taxon>
        <taxon>Pentapetalae</taxon>
        <taxon>rosids</taxon>
        <taxon>malvids</taxon>
        <taxon>Sapindales</taxon>
        <taxon>Sapindaceae</taxon>
        <taxon>Hippocastanoideae</taxon>
        <taxon>Acereae</taxon>
        <taxon>Dipteronia</taxon>
    </lineage>
</organism>
<sequence length="160" mass="19297">MQREMKFSTGIVHQLLMHELHHDGTEDEMRFMIGYHLIWFSKVEFYFITGLKFKVIPDSMRYDLVENSIHHRYFDGLDEVDYEQLIAVLWIVIFEQQYNAVKLCLLYILNWILMGLDEKEKILVWQIRLVEDLDTFDVFPWGAQVIGSHVLDDRREQLEN</sequence>
<gene>
    <name evidence="2" type="ORF">Ddye_014050</name>
</gene>
<protein>
    <recommendedName>
        <fullName evidence="1">DUF1985 domain-containing protein</fullName>
    </recommendedName>
</protein>
<dbReference type="InterPro" id="IPR015410">
    <property type="entry name" value="DUF1985"/>
</dbReference>
<accession>A0AAD9X7H8</accession>
<keyword evidence="3" id="KW-1185">Reference proteome</keyword>
<proteinExistence type="predicted"/>
<dbReference type="EMBL" id="JANJYI010000004">
    <property type="protein sequence ID" value="KAK2654194.1"/>
    <property type="molecule type" value="Genomic_DNA"/>
</dbReference>
<dbReference type="PANTHER" id="PTHR48449:SF1">
    <property type="entry name" value="DUF1985 DOMAIN-CONTAINING PROTEIN"/>
    <property type="match status" value="1"/>
</dbReference>
<comment type="caution">
    <text evidence="2">The sequence shown here is derived from an EMBL/GenBank/DDBJ whole genome shotgun (WGS) entry which is preliminary data.</text>
</comment>
<dbReference type="PANTHER" id="PTHR48449">
    <property type="entry name" value="DUF1985 DOMAIN-CONTAINING PROTEIN"/>
    <property type="match status" value="1"/>
</dbReference>
<evidence type="ECO:0000313" key="3">
    <source>
        <dbReference type="Proteomes" id="UP001280121"/>
    </source>
</evidence>
<dbReference type="AlphaFoldDB" id="A0AAD9X7H8"/>
<feature type="domain" description="DUF1985" evidence="1">
    <location>
        <begin position="18"/>
        <end position="145"/>
    </location>
</feature>
<dbReference type="Pfam" id="PF09331">
    <property type="entry name" value="DUF1985"/>
    <property type="match status" value="1"/>
</dbReference>
<dbReference type="Proteomes" id="UP001280121">
    <property type="component" value="Unassembled WGS sequence"/>
</dbReference>
<evidence type="ECO:0000313" key="2">
    <source>
        <dbReference type="EMBL" id="KAK2654194.1"/>
    </source>
</evidence>